<keyword evidence="3" id="KW-1185">Reference proteome</keyword>
<keyword evidence="1" id="KW-0175">Coiled coil</keyword>
<comment type="caution">
    <text evidence="2">The sequence shown here is derived from an EMBL/GenBank/DDBJ whole genome shotgun (WGS) entry which is preliminary data.</text>
</comment>
<protein>
    <submittedName>
        <fullName evidence="2">Uncharacterized protein</fullName>
    </submittedName>
</protein>
<evidence type="ECO:0000313" key="3">
    <source>
        <dbReference type="Proteomes" id="UP000432715"/>
    </source>
</evidence>
<feature type="coiled-coil region" evidence="1">
    <location>
        <begin position="6"/>
        <end position="33"/>
    </location>
</feature>
<sequence>MELNFRKQVEQLLNKYKREMTEALGKVKEIETSTPQSGQIYYSDHDKAQLIRDIKAELQKGDAEYNKQLNTIILKAKDDVQSATIRKPSDYQNMLNNALNQINMIGDKLTDQAAYDLVKPFFGDYETMHNLHSVVSNMHGKEGLNTTTRTLGWFDSMVSTLDQIAAGTKFFFKGGQDMAIGVNYALGSDMLIGMAEELDQMGKKMDDLTKFKFEEAEESIDESIKEKMLGKDGE</sequence>
<evidence type="ECO:0000256" key="1">
    <source>
        <dbReference type="SAM" id="Coils"/>
    </source>
</evidence>
<gene>
    <name evidence="2" type="ORF">F8154_08915</name>
</gene>
<dbReference type="OrthoDB" id="2083348at2"/>
<organism evidence="2 3">
    <name type="scientific">Alkaliphilus pronyensis</name>
    <dbReference type="NCBI Taxonomy" id="1482732"/>
    <lineage>
        <taxon>Bacteria</taxon>
        <taxon>Bacillati</taxon>
        <taxon>Bacillota</taxon>
        <taxon>Clostridia</taxon>
        <taxon>Peptostreptococcales</taxon>
        <taxon>Natronincolaceae</taxon>
        <taxon>Alkaliphilus</taxon>
    </lineage>
</organism>
<proteinExistence type="predicted"/>
<evidence type="ECO:0000313" key="2">
    <source>
        <dbReference type="EMBL" id="KAB3534415.1"/>
    </source>
</evidence>
<dbReference type="Proteomes" id="UP000432715">
    <property type="component" value="Unassembled WGS sequence"/>
</dbReference>
<reference evidence="2 3" key="1">
    <citation type="submission" date="2019-10" db="EMBL/GenBank/DDBJ databases">
        <title>Alkaliphilus serpentinus sp. nov. and Alkaliphilus pronyensis sp. nov., two novel anaerobic alkaliphilic species isolated from the serpentinized-hosted hydrothermal field of the Prony Bay (New Caledonia).</title>
        <authorList>
            <person name="Postec A."/>
        </authorList>
    </citation>
    <scope>NUCLEOTIDE SEQUENCE [LARGE SCALE GENOMIC DNA]</scope>
    <source>
        <strain evidence="2 3">LacV</strain>
    </source>
</reference>
<accession>A0A6I0F7Q4</accession>
<dbReference type="AlphaFoldDB" id="A0A6I0F7Q4"/>
<dbReference type="EMBL" id="WBZC01000028">
    <property type="protein sequence ID" value="KAB3534415.1"/>
    <property type="molecule type" value="Genomic_DNA"/>
</dbReference>
<dbReference type="RefSeq" id="WP_151861267.1">
    <property type="nucleotide sequence ID" value="NZ_WBZC01000028.1"/>
</dbReference>
<name>A0A6I0F7Q4_9FIRM</name>